<keyword evidence="6" id="KW-1185">Reference proteome</keyword>
<dbReference type="InterPro" id="IPR008920">
    <property type="entry name" value="TF_FadR/GntR_C"/>
</dbReference>
<dbReference type="OrthoDB" id="4164516at2"/>
<evidence type="ECO:0000313" key="6">
    <source>
        <dbReference type="Proteomes" id="UP000290624"/>
    </source>
</evidence>
<proteinExistence type="predicted"/>
<dbReference type="Gene3D" id="1.20.120.530">
    <property type="entry name" value="GntR ligand-binding domain-like"/>
    <property type="match status" value="1"/>
</dbReference>
<dbReference type="GO" id="GO:0003700">
    <property type="term" value="F:DNA-binding transcription factor activity"/>
    <property type="evidence" value="ECO:0007669"/>
    <property type="project" value="InterPro"/>
</dbReference>
<evidence type="ECO:0000256" key="3">
    <source>
        <dbReference type="ARBA" id="ARBA00023163"/>
    </source>
</evidence>
<dbReference type="CDD" id="cd07377">
    <property type="entry name" value="WHTH_GntR"/>
    <property type="match status" value="1"/>
</dbReference>
<dbReference type="SMART" id="SM00895">
    <property type="entry name" value="FCD"/>
    <property type="match status" value="1"/>
</dbReference>
<comment type="caution">
    <text evidence="5">The sequence shown here is derived from an EMBL/GenBank/DDBJ whole genome shotgun (WGS) entry which is preliminary data.</text>
</comment>
<reference evidence="5 6" key="1">
    <citation type="submission" date="2018-01" db="EMBL/GenBank/DDBJ databases">
        <title>Lactibacter flavus gen. nov., sp. nov., a novel bacterium of the family Propionibacteriaceae isolated from raw milk and dairy products.</title>
        <authorList>
            <person name="Wenning M."/>
            <person name="Breitenwieser F."/>
            <person name="Huptas C."/>
            <person name="von Neubeck M."/>
            <person name="Busse H.-J."/>
            <person name="Scherer S."/>
        </authorList>
    </citation>
    <scope>NUCLEOTIDE SEQUENCE [LARGE SCALE GENOMIC DNA]</scope>
    <source>
        <strain evidence="5 6">VG341</strain>
    </source>
</reference>
<dbReference type="InterPro" id="IPR000524">
    <property type="entry name" value="Tscrpt_reg_HTH_GntR"/>
</dbReference>
<sequence length="223" mass="24272">MLNPTRATDRPAAAETAYQHTKQRILTGELPTGMMLSEGDIAGQLGLSRTPVREAFLRLETEGWLRLYPKRGALVVPVAPGEAEAVIEARLLLESHAVEALLTRPEAARQGLAARLSAIVERQVTALDAGDLDEYAREDSQFHLELVAAGANSLLLDFYVTLRERQQRMIALSMLEDESRGRGFVAEHAALIALIESGDAAGFHDALRAHLHRAHGIGEVAAR</sequence>
<dbReference type="PROSITE" id="PS50949">
    <property type="entry name" value="HTH_GNTR"/>
    <property type="match status" value="1"/>
</dbReference>
<dbReference type="GO" id="GO:0003677">
    <property type="term" value="F:DNA binding"/>
    <property type="evidence" value="ECO:0007669"/>
    <property type="project" value="UniProtKB-KW"/>
</dbReference>
<accession>A0A4Q2EIN3</accession>
<dbReference type="Gene3D" id="1.10.10.10">
    <property type="entry name" value="Winged helix-like DNA-binding domain superfamily/Winged helix DNA-binding domain"/>
    <property type="match status" value="1"/>
</dbReference>
<dbReference type="PANTHER" id="PTHR43537:SF24">
    <property type="entry name" value="GLUCONATE OPERON TRANSCRIPTIONAL REPRESSOR"/>
    <property type="match status" value="1"/>
</dbReference>
<evidence type="ECO:0000313" key="5">
    <source>
        <dbReference type="EMBL" id="RXW31785.1"/>
    </source>
</evidence>
<dbReference type="SMART" id="SM00345">
    <property type="entry name" value="HTH_GNTR"/>
    <property type="match status" value="1"/>
</dbReference>
<dbReference type="InterPro" id="IPR011711">
    <property type="entry name" value="GntR_C"/>
</dbReference>
<dbReference type="InterPro" id="IPR036388">
    <property type="entry name" value="WH-like_DNA-bd_sf"/>
</dbReference>
<dbReference type="SUPFAM" id="SSF46785">
    <property type="entry name" value="Winged helix' DNA-binding domain"/>
    <property type="match status" value="1"/>
</dbReference>
<organism evidence="5 6">
    <name type="scientific">Propioniciclava flava</name>
    <dbReference type="NCBI Taxonomy" id="2072026"/>
    <lineage>
        <taxon>Bacteria</taxon>
        <taxon>Bacillati</taxon>
        <taxon>Actinomycetota</taxon>
        <taxon>Actinomycetes</taxon>
        <taxon>Propionibacteriales</taxon>
        <taxon>Propionibacteriaceae</taxon>
        <taxon>Propioniciclava</taxon>
    </lineage>
</organism>
<dbReference type="Proteomes" id="UP000290624">
    <property type="component" value="Unassembled WGS sequence"/>
</dbReference>
<name>A0A4Q2EIN3_9ACTN</name>
<gene>
    <name evidence="5" type="ORF">C1706_09500</name>
</gene>
<evidence type="ECO:0000256" key="2">
    <source>
        <dbReference type="ARBA" id="ARBA00023125"/>
    </source>
</evidence>
<dbReference type="PRINTS" id="PR00035">
    <property type="entry name" value="HTHGNTR"/>
</dbReference>
<dbReference type="AlphaFoldDB" id="A0A4Q2EIN3"/>
<evidence type="ECO:0000256" key="1">
    <source>
        <dbReference type="ARBA" id="ARBA00023015"/>
    </source>
</evidence>
<dbReference type="EMBL" id="PPCV01000006">
    <property type="protein sequence ID" value="RXW31785.1"/>
    <property type="molecule type" value="Genomic_DNA"/>
</dbReference>
<keyword evidence="1" id="KW-0805">Transcription regulation</keyword>
<protein>
    <submittedName>
        <fullName evidence="5">GntR family transcriptional regulator</fullName>
    </submittedName>
</protein>
<keyword evidence="2" id="KW-0238">DNA-binding</keyword>
<dbReference type="SUPFAM" id="SSF48008">
    <property type="entry name" value="GntR ligand-binding domain-like"/>
    <property type="match status" value="1"/>
</dbReference>
<dbReference type="Pfam" id="PF07729">
    <property type="entry name" value="FCD"/>
    <property type="match status" value="1"/>
</dbReference>
<dbReference type="PANTHER" id="PTHR43537">
    <property type="entry name" value="TRANSCRIPTIONAL REGULATOR, GNTR FAMILY"/>
    <property type="match status" value="1"/>
</dbReference>
<evidence type="ECO:0000259" key="4">
    <source>
        <dbReference type="PROSITE" id="PS50949"/>
    </source>
</evidence>
<dbReference type="InterPro" id="IPR036390">
    <property type="entry name" value="WH_DNA-bd_sf"/>
</dbReference>
<dbReference type="RefSeq" id="WP_129459166.1">
    <property type="nucleotide sequence ID" value="NZ_PPCV01000006.1"/>
</dbReference>
<feature type="domain" description="HTH gntR-type" evidence="4">
    <location>
        <begin position="11"/>
        <end position="78"/>
    </location>
</feature>
<keyword evidence="3" id="KW-0804">Transcription</keyword>
<dbReference type="Pfam" id="PF00392">
    <property type="entry name" value="GntR"/>
    <property type="match status" value="1"/>
</dbReference>